<dbReference type="Proteomes" id="UP000321558">
    <property type="component" value="Unassembled WGS sequence"/>
</dbReference>
<dbReference type="SUPFAM" id="SSF55804">
    <property type="entry name" value="Phoshotransferase/anion transport protein"/>
    <property type="match status" value="1"/>
</dbReference>
<accession>A0A511ZFU5</accession>
<dbReference type="Gene3D" id="3.40.930.10">
    <property type="entry name" value="Mannitol-specific EII, Chain A"/>
    <property type="match status" value="1"/>
</dbReference>
<dbReference type="EMBL" id="BJYM01000003">
    <property type="protein sequence ID" value="GEN86307.1"/>
    <property type="molecule type" value="Genomic_DNA"/>
</dbReference>
<dbReference type="InterPro" id="IPR051541">
    <property type="entry name" value="PTS_SugarTrans_NitroReg"/>
</dbReference>
<proteinExistence type="predicted"/>
<name>A0A511ZFU5_9BACI</name>
<dbReference type="AlphaFoldDB" id="A0A511ZFU5"/>
<dbReference type="RefSeq" id="WP_147209326.1">
    <property type="nucleotide sequence ID" value="NZ_BJYM01000003.1"/>
</dbReference>
<reference evidence="2 3" key="1">
    <citation type="submission" date="2019-07" db="EMBL/GenBank/DDBJ databases">
        <title>Whole genome shotgun sequence of Oceanobacillus sojae NBRC 105379.</title>
        <authorList>
            <person name="Hosoyama A."/>
            <person name="Uohara A."/>
            <person name="Ohji S."/>
            <person name="Ichikawa N."/>
        </authorList>
    </citation>
    <scope>NUCLEOTIDE SEQUENCE [LARGE SCALE GENOMIC DNA]</scope>
    <source>
        <strain evidence="2 3">NBRC 105379</strain>
    </source>
</reference>
<sequence length="155" mass="17724">MTKKIMISENAVFTELEASNKEEALKKMSEAFSENGFVNEGYYESILDREEKAPTGIEAYDYGIAIPHTDPKFVNKDSLGIAVLKEPVIFNNMVNAKETIEVKVIFLLGLSESTKHLNILRQIMELIKEQGVLKKMVAMDQNELYYYLQKHLKSE</sequence>
<keyword evidence="3" id="KW-1185">Reference proteome</keyword>
<dbReference type="InterPro" id="IPR016152">
    <property type="entry name" value="PTrfase/Anion_transptr"/>
</dbReference>
<organism evidence="2 3">
    <name type="scientific">Oceanobacillus sojae</name>
    <dbReference type="NCBI Taxonomy" id="582851"/>
    <lineage>
        <taxon>Bacteria</taxon>
        <taxon>Bacillati</taxon>
        <taxon>Bacillota</taxon>
        <taxon>Bacilli</taxon>
        <taxon>Bacillales</taxon>
        <taxon>Bacillaceae</taxon>
        <taxon>Oceanobacillus</taxon>
    </lineage>
</organism>
<feature type="domain" description="PTS EIIA type-2" evidence="1">
    <location>
        <begin position="5"/>
        <end position="151"/>
    </location>
</feature>
<dbReference type="InterPro" id="IPR002178">
    <property type="entry name" value="PTS_EIIA_type-2_dom"/>
</dbReference>
<dbReference type="PROSITE" id="PS51094">
    <property type="entry name" value="PTS_EIIA_TYPE_2"/>
    <property type="match status" value="1"/>
</dbReference>
<dbReference type="Pfam" id="PF00359">
    <property type="entry name" value="PTS_EIIA_2"/>
    <property type="match status" value="1"/>
</dbReference>
<protein>
    <submittedName>
        <fullName evidence="2">PTS galactitol transporter subunit IIA</fullName>
    </submittedName>
</protein>
<comment type="caution">
    <text evidence="2">The sequence shown here is derived from an EMBL/GenBank/DDBJ whole genome shotgun (WGS) entry which is preliminary data.</text>
</comment>
<evidence type="ECO:0000313" key="2">
    <source>
        <dbReference type="EMBL" id="GEN86307.1"/>
    </source>
</evidence>
<evidence type="ECO:0000313" key="3">
    <source>
        <dbReference type="Proteomes" id="UP000321558"/>
    </source>
</evidence>
<dbReference type="CDD" id="cd00211">
    <property type="entry name" value="PTS_IIA_fru"/>
    <property type="match status" value="1"/>
</dbReference>
<evidence type="ECO:0000259" key="1">
    <source>
        <dbReference type="PROSITE" id="PS51094"/>
    </source>
</evidence>
<gene>
    <name evidence="2" type="ORF">OSO01_10460</name>
</gene>
<dbReference type="PANTHER" id="PTHR47738">
    <property type="entry name" value="PTS SYSTEM FRUCTOSE-LIKE EIIA COMPONENT-RELATED"/>
    <property type="match status" value="1"/>
</dbReference>
<dbReference type="OrthoDB" id="370976at2"/>
<dbReference type="PANTHER" id="PTHR47738:SF3">
    <property type="entry name" value="PHOSPHOTRANSFERASE SYSTEM MANNITOL_FRUCTOSE-SPECIFIC IIA DOMAIN CONTAINING PROTEIN"/>
    <property type="match status" value="1"/>
</dbReference>